<organism evidence="1 2">
    <name type="scientific">Xenorhabdus bovienii str. puntauvense</name>
    <dbReference type="NCBI Taxonomy" id="1398201"/>
    <lineage>
        <taxon>Bacteria</taxon>
        <taxon>Pseudomonadati</taxon>
        <taxon>Pseudomonadota</taxon>
        <taxon>Gammaproteobacteria</taxon>
        <taxon>Enterobacterales</taxon>
        <taxon>Morganellaceae</taxon>
        <taxon>Xenorhabdus</taxon>
    </lineage>
</organism>
<dbReference type="EMBL" id="CBSW010000181">
    <property type="protein sequence ID" value="CDG97403.1"/>
    <property type="molecule type" value="Genomic_DNA"/>
</dbReference>
<dbReference type="Proteomes" id="UP000028511">
    <property type="component" value="Unassembled WGS sequence"/>
</dbReference>
<gene>
    <name evidence="1" type="ORF">XBP1_2610002</name>
</gene>
<reference evidence="1" key="1">
    <citation type="submission" date="2013-07" db="EMBL/GenBank/DDBJ databases">
        <title>Sub-species coevolution in mutualistic symbiosis.</title>
        <authorList>
            <person name="Murfin K."/>
            <person name="Klassen J."/>
            <person name="Lee M."/>
            <person name="Forst S."/>
            <person name="Stock P."/>
            <person name="Goodrich-Blair H."/>
        </authorList>
    </citation>
    <scope>NUCLEOTIDE SEQUENCE [LARGE SCALE GENOMIC DNA]</scope>
    <source>
        <strain evidence="1">Puntauvense</strain>
    </source>
</reference>
<evidence type="ECO:0000313" key="1">
    <source>
        <dbReference type="EMBL" id="CDG97403.1"/>
    </source>
</evidence>
<accession>A0A077NG99</accession>
<sequence>MPDYLIVAYLESFTPYDPTYIIPTNLLIRNCLICEIMDIINSLRDQLKVII</sequence>
<name>A0A077NG99_XENBV</name>
<comment type="caution">
    <text evidence="1">The sequence shown here is derived from an EMBL/GenBank/DDBJ whole genome shotgun (WGS) entry which is preliminary data.</text>
</comment>
<evidence type="ECO:0000313" key="2">
    <source>
        <dbReference type="Proteomes" id="UP000028511"/>
    </source>
</evidence>
<proteinExistence type="predicted"/>
<dbReference type="AlphaFoldDB" id="A0A077NG99"/>
<protein>
    <submittedName>
        <fullName evidence="1">Uncharacterized protein</fullName>
    </submittedName>
</protein>
<dbReference type="HOGENOM" id="CLU_3105434_0_0_6"/>